<dbReference type="InterPro" id="IPR037914">
    <property type="entry name" value="SpoVT-AbrB_sf"/>
</dbReference>
<evidence type="ECO:0000256" key="5">
    <source>
        <dbReference type="ARBA" id="ARBA00023125"/>
    </source>
</evidence>
<dbReference type="PROSITE" id="PS51740">
    <property type="entry name" value="SPOVT_ABRB"/>
    <property type="match status" value="2"/>
</dbReference>
<keyword evidence="3" id="KW-0677">Repeat</keyword>
<dbReference type="GO" id="GO:0009295">
    <property type="term" value="C:nucleoid"/>
    <property type="evidence" value="ECO:0007669"/>
    <property type="project" value="UniProtKB-SubCell"/>
</dbReference>
<dbReference type="GO" id="GO:0000976">
    <property type="term" value="F:transcription cis-regulatory region binding"/>
    <property type="evidence" value="ECO:0007669"/>
    <property type="project" value="TreeGrafter"/>
</dbReference>
<dbReference type="InterPro" id="IPR035644">
    <property type="entry name" value="MraZ_C"/>
</dbReference>
<dbReference type="InterPro" id="IPR007159">
    <property type="entry name" value="SpoVT-AbrB_dom"/>
</dbReference>
<evidence type="ECO:0000256" key="3">
    <source>
        <dbReference type="ARBA" id="ARBA00022737"/>
    </source>
</evidence>
<reference evidence="9 10" key="1">
    <citation type="submission" date="2020-08" db="EMBL/GenBank/DDBJ databases">
        <title>Genomic Encyclopedia of Type Strains, Phase IV (KMG-IV): sequencing the most valuable type-strain genomes for metagenomic binning, comparative biology and taxonomic classification.</title>
        <authorList>
            <person name="Goeker M."/>
        </authorList>
    </citation>
    <scope>NUCLEOTIDE SEQUENCE [LARGE SCALE GENOMIC DNA]</scope>
    <source>
        <strain evidence="9 10">DSM 27471</strain>
    </source>
</reference>
<keyword evidence="2 7" id="KW-0963">Cytoplasm</keyword>
<dbReference type="InterPro" id="IPR035642">
    <property type="entry name" value="MraZ_N"/>
</dbReference>
<gene>
    <name evidence="7" type="primary">mraZ</name>
    <name evidence="9" type="ORF">FHX64_001591</name>
</gene>
<dbReference type="InterPro" id="IPR020603">
    <property type="entry name" value="MraZ_dom"/>
</dbReference>
<evidence type="ECO:0000313" key="9">
    <source>
        <dbReference type="EMBL" id="MBB3187428.1"/>
    </source>
</evidence>
<protein>
    <recommendedName>
        <fullName evidence="1 7">Transcriptional regulator MraZ</fullName>
    </recommendedName>
</protein>
<evidence type="ECO:0000259" key="8">
    <source>
        <dbReference type="PROSITE" id="PS51740"/>
    </source>
</evidence>
<comment type="caution">
    <text evidence="9">The sequence shown here is derived from an EMBL/GenBank/DDBJ whole genome shotgun (WGS) entry which is preliminary data.</text>
</comment>
<dbReference type="RefSeq" id="WP_183413182.1">
    <property type="nucleotide sequence ID" value="NZ_JACHYB010000001.1"/>
</dbReference>
<dbReference type="InterPro" id="IPR003444">
    <property type="entry name" value="MraZ"/>
</dbReference>
<dbReference type="PANTHER" id="PTHR34701:SF1">
    <property type="entry name" value="TRANSCRIPTIONAL REGULATOR MRAZ"/>
    <property type="match status" value="1"/>
</dbReference>
<keyword evidence="6 7" id="KW-0804">Transcription</keyword>
<comment type="subcellular location">
    <subcellularLocation>
        <location evidence="7">Cytoplasm</location>
        <location evidence="7">Nucleoid</location>
    </subcellularLocation>
</comment>
<dbReference type="InterPro" id="IPR038619">
    <property type="entry name" value="MraZ_sf"/>
</dbReference>
<keyword evidence="10" id="KW-1185">Reference proteome</keyword>
<comment type="similarity">
    <text evidence="7">Belongs to the MraZ family.</text>
</comment>
<dbReference type="PANTHER" id="PTHR34701">
    <property type="entry name" value="TRANSCRIPTIONAL REGULATOR MRAZ"/>
    <property type="match status" value="1"/>
</dbReference>
<evidence type="ECO:0000256" key="6">
    <source>
        <dbReference type="ARBA" id="ARBA00023163"/>
    </source>
</evidence>
<evidence type="ECO:0000256" key="4">
    <source>
        <dbReference type="ARBA" id="ARBA00023015"/>
    </source>
</evidence>
<evidence type="ECO:0000256" key="2">
    <source>
        <dbReference type="ARBA" id="ARBA00022490"/>
    </source>
</evidence>
<comment type="subunit">
    <text evidence="7">Forms oligomers.</text>
</comment>
<accession>A0A7W5H1C2</accession>
<name>A0A7W5H1C2_9PORP</name>
<feature type="domain" description="SpoVT-AbrB" evidence="8">
    <location>
        <begin position="84"/>
        <end position="127"/>
    </location>
</feature>
<evidence type="ECO:0000256" key="1">
    <source>
        <dbReference type="ARBA" id="ARBA00013860"/>
    </source>
</evidence>
<proteinExistence type="inferred from homology"/>
<dbReference type="GO" id="GO:0005737">
    <property type="term" value="C:cytoplasm"/>
    <property type="evidence" value="ECO:0007669"/>
    <property type="project" value="UniProtKB-UniRule"/>
</dbReference>
<evidence type="ECO:0000256" key="7">
    <source>
        <dbReference type="HAMAP-Rule" id="MF_01008"/>
    </source>
</evidence>
<dbReference type="SUPFAM" id="SSF89447">
    <property type="entry name" value="AbrB/MazE/MraZ-like"/>
    <property type="match status" value="1"/>
</dbReference>
<dbReference type="Proteomes" id="UP000544222">
    <property type="component" value="Unassembled WGS sequence"/>
</dbReference>
<dbReference type="Gene3D" id="3.40.1550.20">
    <property type="entry name" value="Transcriptional regulator MraZ domain"/>
    <property type="match status" value="1"/>
</dbReference>
<dbReference type="GO" id="GO:0003700">
    <property type="term" value="F:DNA-binding transcription factor activity"/>
    <property type="evidence" value="ECO:0007669"/>
    <property type="project" value="UniProtKB-UniRule"/>
</dbReference>
<keyword evidence="4 7" id="KW-0805">Transcription regulation</keyword>
<dbReference type="GO" id="GO:2000143">
    <property type="term" value="P:negative regulation of DNA-templated transcription initiation"/>
    <property type="evidence" value="ECO:0007669"/>
    <property type="project" value="TreeGrafter"/>
</dbReference>
<dbReference type="CDD" id="cd16321">
    <property type="entry name" value="MraZ_C"/>
    <property type="match status" value="1"/>
</dbReference>
<dbReference type="CDD" id="cd16320">
    <property type="entry name" value="MraZ_N"/>
    <property type="match status" value="1"/>
</dbReference>
<organism evidence="9 10">
    <name type="scientific">Microbacter margulisiae</name>
    <dbReference type="NCBI Taxonomy" id="1350067"/>
    <lineage>
        <taxon>Bacteria</taxon>
        <taxon>Pseudomonadati</taxon>
        <taxon>Bacteroidota</taxon>
        <taxon>Bacteroidia</taxon>
        <taxon>Bacteroidales</taxon>
        <taxon>Porphyromonadaceae</taxon>
        <taxon>Microbacter</taxon>
    </lineage>
</organism>
<keyword evidence="5 7" id="KW-0238">DNA-binding</keyword>
<sequence>MYGFIGNSEAKADVKGRIFIPAHYRKALAENENSRLVMRKDPYNNSLVFYPESIWNEKLRLLKQELNEWNPTHQLLLMQYVAEAEELDIDSQGRVLISKKYLNLIGVESDVLFVGMLDTFALWSKESFEKAKYSPAEFSHLLQSILSASTQKESH</sequence>
<dbReference type="AlphaFoldDB" id="A0A7W5H1C2"/>
<feature type="domain" description="SpoVT-AbrB" evidence="8">
    <location>
        <begin position="7"/>
        <end position="54"/>
    </location>
</feature>
<dbReference type="EMBL" id="JACHYB010000001">
    <property type="protein sequence ID" value="MBB3187428.1"/>
    <property type="molecule type" value="Genomic_DNA"/>
</dbReference>
<evidence type="ECO:0000313" key="10">
    <source>
        <dbReference type="Proteomes" id="UP000544222"/>
    </source>
</evidence>
<dbReference type="HAMAP" id="MF_01008">
    <property type="entry name" value="MraZ"/>
    <property type="match status" value="1"/>
</dbReference>
<dbReference type="Pfam" id="PF02381">
    <property type="entry name" value="MraZ"/>
    <property type="match status" value="2"/>
</dbReference>